<sequence length="992" mass="112522">MPPKRGRGRGRGGPPDRRELPLPAATERPGGPSDRREILSPSTTERPGRDQRSLREETVRQHPLPEQQISEVQPVRERTAEARKARTVHPEELGIELKQKLALSTLAAGFPRSPGQGQLGRRIKLISNCFPIEIPSGNIYHYDVDIVNKRNISETGTGAAAPLSVDKKYRCLSTKRNREIVNLMLQQDPNFRGLFAAYDGRKNLYTRHALKMKTIPLKCEIIIPDENPGDPADPRGARNSTYIVCIQPVKKKDSDSCAINLDTLHALFAGKVTSINQEAVMALETVLRHGPCLRYTPVNRNFFYKPHPDEIHPLGGGKEIWFGYHQSLRLGQWKPMVNIDITATTFYEKKPLLNYIADFMKTSVDGLCKIPCLRDSDIKRISKELKSMQIEVNHLRNYKRKYRILRLTRESANRLSFPIDVNGIKTEMTVAEYFRSHHNRRLEFGHLPCLQVNPETKKVYLPLEVCDMVEGQHCKKKLEERQSAEMIKFTARAPRDRFNEIRDIIRRADYNHDAHLREFGMRVYCEPLKLEGRVLEAPNVQYKTMKSPDLIRIKPKDGSWDMRDKEFFRPAVIRNWVLLSFAHPRFCSNEILNAFAQMLCKIAHETGITISRPELIDIKNPASVRVENVLKDVKRKFNAELAVVVVPAGNKTIYGDVKQAAETEIGLCTQCIKDENVKRCKPALVSNLCQKINAKMGGINNALTPGEKPSIMNRPVIIIGADVTHPGPSQDIKPSLAAAVGSLDSHPSRYAVTCKAQTNIDANKQAVEIILELKSMITDLLKAFYRNTKGKKPEKIIFYRDGVSEGQFEKVRDHEVRCIREACRDLGEDYQPGITFIVVQKRHHTRFMPEDSREGAGRMRNMPPGTTVDTTVTHPLNFDFFLCSHFGLQGTSRPSHYTVIEDDNNFTADELQKLTYYLCHTYVRCTKSISTPAPVQYAHLAAYRARQHLVSQLEESTTSSDTSTPGDFHPLPESVINAIKVVDGLKDAMYFV</sequence>
<dbReference type="STRING" id="407821.A0A087TKS2"/>
<dbReference type="Pfam" id="PF02171">
    <property type="entry name" value="Piwi"/>
    <property type="match status" value="1"/>
</dbReference>
<dbReference type="InterPro" id="IPR045246">
    <property type="entry name" value="Piwi_ago-like"/>
</dbReference>
<dbReference type="OrthoDB" id="6422329at2759"/>
<dbReference type="CDD" id="cd02846">
    <property type="entry name" value="PAZ_argonaute_like"/>
    <property type="match status" value="1"/>
</dbReference>
<comment type="similarity">
    <text evidence="1">Belongs to the argonaute family.</text>
</comment>
<dbReference type="PROSITE" id="PS50822">
    <property type="entry name" value="PIWI"/>
    <property type="match status" value="1"/>
</dbReference>
<dbReference type="InterPro" id="IPR032472">
    <property type="entry name" value="ArgoL2"/>
</dbReference>
<dbReference type="EMBL" id="KK115681">
    <property type="protein sequence ID" value="KFM65711.1"/>
    <property type="molecule type" value="Genomic_DNA"/>
</dbReference>
<dbReference type="PROSITE" id="PS50821">
    <property type="entry name" value="PAZ"/>
    <property type="match status" value="1"/>
</dbReference>
<dbReference type="InterPro" id="IPR036085">
    <property type="entry name" value="PAZ_dom_sf"/>
</dbReference>
<dbReference type="GO" id="GO:0003723">
    <property type="term" value="F:RNA binding"/>
    <property type="evidence" value="ECO:0007669"/>
    <property type="project" value="InterPro"/>
</dbReference>
<feature type="compositionally biased region" description="Basic and acidic residues" evidence="3">
    <location>
        <begin position="46"/>
        <end position="60"/>
    </location>
</feature>
<dbReference type="GO" id="GO:0034587">
    <property type="term" value="P:piRNA processing"/>
    <property type="evidence" value="ECO:0007669"/>
    <property type="project" value="UniProtKB-ARBA"/>
</dbReference>
<dbReference type="PANTHER" id="PTHR22891">
    <property type="entry name" value="EUKARYOTIC TRANSLATION INITIATION FACTOR 2C"/>
    <property type="match status" value="1"/>
</dbReference>
<gene>
    <name evidence="6" type="ORF">X975_21540</name>
</gene>
<dbReference type="InterPro" id="IPR014811">
    <property type="entry name" value="ArgoL1"/>
</dbReference>
<name>A0A087TKS2_STEMI</name>
<dbReference type="SUPFAM" id="SSF101690">
    <property type="entry name" value="PAZ domain"/>
    <property type="match status" value="1"/>
</dbReference>
<reference evidence="6 7" key="1">
    <citation type="submission" date="2013-11" db="EMBL/GenBank/DDBJ databases">
        <title>Genome sequencing of Stegodyphus mimosarum.</title>
        <authorList>
            <person name="Bechsgaard J."/>
        </authorList>
    </citation>
    <scope>NUCLEOTIDE SEQUENCE [LARGE SCALE GENOMIC DNA]</scope>
</reference>
<dbReference type="SUPFAM" id="SSF53098">
    <property type="entry name" value="Ribonuclease H-like"/>
    <property type="match status" value="1"/>
</dbReference>
<keyword evidence="7" id="KW-1185">Reference proteome</keyword>
<dbReference type="InterPro" id="IPR032473">
    <property type="entry name" value="Argonaute_Mid_dom"/>
</dbReference>
<feature type="region of interest" description="Disordered" evidence="3">
    <location>
        <begin position="1"/>
        <end position="86"/>
    </location>
</feature>
<dbReference type="SMART" id="SM01163">
    <property type="entry name" value="DUF1785"/>
    <property type="match status" value="1"/>
</dbReference>
<dbReference type="Proteomes" id="UP000054359">
    <property type="component" value="Unassembled WGS sequence"/>
</dbReference>
<dbReference type="CDD" id="cd04657">
    <property type="entry name" value="Piwi_ago-like"/>
    <property type="match status" value="1"/>
</dbReference>
<dbReference type="InterPro" id="IPR036397">
    <property type="entry name" value="RNaseH_sf"/>
</dbReference>
<dbReference type="OMA" id="RSQCKPE"/>
<dbReference type="Gene3D" id="3.30.420.10">
    <property type="entry name" value="Ribonuclease H-like superfamily/Ribonuclease H"/>
    <property type="match status" value="1"/>
</dbReference>
<dbReference type="SMART" id="SM00949">
    <property type="entry name" value="PAZ"/>
    <property type="match status" value="1"/>
</dbReference>
<evidence type="ECO:0000256" key="1">
    <source>
        <dbReference type="RuleBase" id="RU361178"/>
    </source>
</evidence>
<evidence type="ECO:0000259" key="4">
    <source>
        <dbReference type="PROSITE" id="PS50821"/>
    </source>
</evidence>
<dbReference type="InterPro" id="IPR032474">
    <property type="entry name" value="Argonaute_N"/>
</dbReference>
<feature type="compositionally biased region" description="Basic and acidic residues" evidence="3">
    <location>
        <begin position="74"/>
        <end position="86"/>
    </location>
</feature>
<dbReference type="InterPro" id="IPR012337">
    <property type="entry name" value="RNaseH-like_sf"/>
</dbReference>
<organism evidence="6 7">
    <name type="scientific">Stegodyphus mimosarum</name>
    <name type="common">African social velvet spider</name>
    <dbReference type="NCBI Taxonomy" id="407821"/>
    <lineage>
        <taxon>Eukaryota</taxon>
        <taxon>Metazoa</taxon>
        <taxon>Ecdysozoa</taxon>
        <taxon>Arthropoda</taxon>
        <taxon>Chelicerata</taxon>
        <taxon>Arachnida</taxon>
        <taxon>Araneae</taxon>
        <taxon>Araneomorphae</taxon>
        <taxon>Entelegynae</taxon>
        <taxon>Eresoidea</taxon>
        <taxon>Eresidae</taxon>
        <taxon>Stegodyphus</taxon>
    </lineage>
</organism>
<feature type="coiled-coil region" evidence="2">
    <location>
        <begin position="378"/>
        <end position="415"/>
    </location>
</feature>
<protein>
    <submittedName>
        <fullName evidence="6">Protein argonaute-3</fullName>
    </submittedName>
</protein>
<dbReference type="Gene3D" id="3.40.50.2300">
    <property type="match status" value="1"/>
</dbReference>
<evidence type="ECO:0000256" key="3">
    <source>
        <dbReference type="SAM" id="MobiDB-lite"/>
    </source>
</evidence>
<evidence type="ECO:0000259" key="5">
    <source>
        <dbReference type="PROSITE" id="PS50822"/>
    </source>
</evidence>
<proteinExistence type="inferred from homology"/>
<dbReference type="InterPro" id="IPR003100">
    <property type="entry name" value="PAZ_dom"/>
</dbReference>
<dbReference type="Pfam" id="PF08699">
    <property type="entry name" value="ArgoL1"/>
    <property type="match status" value="1"/>
</dbReference>
<dbReference type="Gene3D" id="2.170.260.10">
    <property type="entry name" value="paz domain"/>
    <property type="match status" value="1"/>
</dbReference>
<feature type="compositionally biased region" description="Basic residues" evidence="3">
    <location>
        <begin position="1"/>
        <end position="10"/>
    </location>
</feature>
<accession>A0A087TKS2</accession>
<evidence type="ECO:0000313" key="7">
    <source>
        <dbReference type="Proteomes" id="UP000054359"/>
    </source>
</evidence>
<feature type="domain" description="Piwi" evidence="5">
    <location>
        <begin position="641"/>
        <end position="950"/>
    </location>
</feature>
<dbReference type="AlphaFoldDB" id="A0A087TKS2"/>
<dbReference type="Pfam" id="PF02170">
    <property type="entry name" value="PAZ"/>
    <property type="match status" value="1"/>
</dbReference>
<feature type="domain" description="PAZ" evidence="4">
    <location>
        <begin position="351"/>
        <end position="470"/>
    </location>
</feature>
<evidence type="ECO:0000256" key="2">
    <source>
        <dbReference type="SAM" id="Coils"/>
    </source>
</evidence>
<dbReference type="InterPro" id="IPR003165">
    <property type="entry name" value="Piwi"/>
</dbReference>
<feature type="non-terminal residue" evidence="6">
    <location>
        <position position="992"/>
    </location>
</feature>
<dbReference type="Pfam" id="PF16487">
    <property type="entry name" value="ArgoMid"/>
    <property type="match status" value="1"/>
</dbReference>
<dbReference type="SMART" id="SM00950">
    <property type="entry name" value="Piwi"/>
    <property type="match status" value="1"/>
</dbReference>
<keyword evidence="2" id="KW-0175">Coiled coil</keyword>
<evidence type="ECO:0000313" key="6">
    <source>
        <dbReference type="EMBL" id="KFM65711.1"/>
    </source>
</evidence>
<dbReference type="Pfam" id="PF16488">
    <property type="entry name" value="ArgoL2"/>
    <property type="match status" value="1"/>
</dbReference>
<dbReference type="Pfam" id="PF16486">
    <property type="entry name" value="ArgoN"/>
    <property type="match status" value="1"/>
</dbReference>